<feature type="transmembrane region" description="Helical" evidence="1">
    <location>
        <begin position="86"/>
        <end position="106"/>
    </location>
</feature>
<protein>
    <recommendedName>
        <fullName evidence="4">DUF2231 domain-containing protein</fullName>
    </recommendedName>
</protein>
<comment type="caution">
    <text evidence="2">The sequence shown here is derived from an EMBL/GenBank/DDBJ whole genome shotgun (WGS) entry which is preliminary data.</text>
</comment>
<evidence type="ECO:0000313" key="2">
    <source>
        <dbReference type="EMBL" id="TWU54334.1"/>
    </source>
</evidence>
<keyword evidence="1" id="KW-0472">Membrane</keyword>
<feature type="transmembrane region" description="Helical" evidence="1">
    <location>
        <begin position="12"/>
        <end position="32"/>
    </location>
</feature>
<keyword evidence="1" id="KW-1133">Transmembrane helix</keyword>
<keyword evidence="3" id="KW-1185">Reference proteome</keyword>
<dbReference type="EMBL" id="SJPW01000004">
    <property type="protein sequence ID" value="TWU54334.1"/>
    <property type="molecule type" value="Genomic_DNA"/>
</dbReference>
<reference evidence="2 3" key="1">
    <citation type="submission" date="2019-02" db="EMBL/GenBank/DDBJ databases">
        <title>Deep-cultivation of Planctomycetes and their phenomic and genomic characterization uncovers novel biology.</title>
        <authorList>
            <person name="Wiegand S."/>
            <person name="Jogler M."/>
            <person name="Boedeker C."/>
            <person name="Pinto D."/>
            <person name="Vollmers J."/>
            <person name="Rivas-Marin E."/>
            <person name="Kohn T."/>
            <person name="Peeters S.H."/>
            <person name="Heuer A."/>
            <person name="Rast P."/>
            <person name="Oberbeckmann S."/>
            <person name="Bunk B."/>
            <person name="Jeske O."/>
            <person name="Meyerdierks A."/>
            <person name="Storesund J.E."/>
            <person name="Kallscheuer N."/>
            <person name="Luecker S."/>
            <person name="Lage O.M."/>
            <person name="Pohl T."/>
            <person name="Merkel B.J."/>
            <person name="Hornburger P."/>
            <person name="Mueller R.-W."/>
            <person name="Bruemmer F."/>
            <person name="Labrenz M."/>
            <person name="Spormann A.M."/>
            <person name="Op Den Camp H."/>
            <person name="Overmann J."/>
            <person name="Amann R."/>
            <person name="Jetten M.S.M."/>
            <person name="Mascher T."/>
            <person name="Medema M.H."/>
            <person name="Devos D.P."/>
            <person name="Kaster A.-K."/>
            <person name="Ovreas L."/>
            <person name="Rohde M."/>
            <person name="Galperin M.Y."/>
            <person name="Jogler C."/>
        </authorList>
    </citation>
    <scope>NUCLEOTIDE SEQUENCE [LARGE SCALE GENOMIC DNA]</scope>
    <source>
        <strain evidence="2 3">Poly51</strain>
    </source>
</reference>
<evidence type="ECO:0000256" key="1">
    <source>
        <dbReference type="SAM" id="Phobius"/>
    </source>
</evidence>
<evidence type="ECO:0000313" key="3">
    <source>
        <dbReference type="Proteomes" id="UP000318288"/>
    </source>
</evidence>
<keyword evidence="1" id="KW-0812">Transmembrane</keyword>
<sequence length="152" mass="16567">MMEFTSAHGLLRTAHIVTGCVGLTLFWVAALTRKGGAWHRKSGLFFYLSALAVSATACVSSLWAIAAPISFAGIQRALSPDETTHLINSIRFLFVILLTLMTWLVASVIMGRHVIQQKHDFRRRSFLPIVAWLGSAFISIGCGVYGVVSICA</sequence>
<feature type="transmembrane region" description="Helical" evidence="1">
    <location>
        <begin position="126"/>
        <end position="148"/>
    </location>
</feature>
<gene>
    <name evidence="2" type="ORF">Poly51_30510</name>
</gene>
<dbReference type="Proteomes" id="UP000318288">
    <property type="component" value="Unassembled WGS sequence"/>
</dbReference>
<dbReference type="AlphaFoldDB" id="A0A5C6F172"/>
<dbReference type="RefSeq" id="WP_146458569.1">
    <property type="nucleotide sequence ID" value="NZ_SJPW01000004.1"/>
</dbReference>
<evidence type="ECO:0008006" key="4">
    <source>
        <dbReference type="Google" id="ProtNLM"/>
    </source>
</evidence>
<organism evidence="2 3">
    <name type="scientific">Rubripirellula tenax</name>
    <dbReference type="NCBI Taxonomy" id="2528015"/>
    <lineage>
        <taxon>Bacteria</taxon>
        <taxon>Pseudomonadati</taxon>
        <taxon>Planctomycetota</taxon>
        <taxon>Planctomycetia</taxon>
        <taxon>Pirellulales</taxon>
        <taxon>Pirellulaceae</taxon>
        <taxon>Rubripirellula</taxon>
    </lineage>
</organism>
<feature type="transmembrane region" description="Helical" evidence="1">
    <location>
        <begin position="44"/>
        <end position="66"/>
    </location>
</feature>
<name>A0A5C6F172_9BACT</name>
<dbReference type="OrthoDB" id="5984490at2"/>
<proteinExistence type="predicted"/>
<accession>A0A5C6F172</accession>